<feature type="domain" description="HTH cro/C1-type" evidence="2">
    <location>
        <begin position="84"/>
        <end position="130"/>
    </location>
</feature>
<dbReference type="SUPFAM" id="SSF47413">
    <property type="entry name" value="lambda repressor-like DNA-binding domains"/>
    <property type="match status" value="1"/>
</dbReference>
<reference evidence="3" key="1">
    <citation type="submission" date="2020-11" db="EMBL/GenBank/DDBJ databases">
        <title>Bacterial whole genome sequence for Caenimonas sp. DR4.4.</title>
        <authorList>
            <person name="Le V."/>
            <person name="Ko S.-R."/>
            <person name="Ahn C.-Y."/>
            <person name="Oh H.-M."/>
        </authorList>
    </citation>
    <scope>NUCLEOTIDE SEQUENCE</scope>
    <source>
        <strain evidence="3">DR4.4</strain>
    </source>
</reference>
<keyword evidence="4" id="KW-1185">Reference proteome</keyword>
<dbReference type="InterPro" id="IPR010982">
    <property type="entry name" value="Lambda_DNA-bd_dom_sf"/>
</dbReference>
<accession>A0A931MH50</accession>
<evidence type="ECO:0000313" key="4">
    <source>
        <dbReference type="Proteomes" id="UP000651050"/>
    </source>
</evidence>
<proteinExistence type="predicted"/>
<comment type="caution">
    <text evidence="3">The sequence shown here is derived from an EMBL/GenBank/DDBJ whole genome shotgun (WGS) entry which is preliminary data.</text>
</comment>
<dbReference type="Gene3D" id="1.10.260.40">
    <property type="entry name" value="lambda repressor-like DNA-binding domains"/>
    <property type="match status" value="1"/>
</dbReference>
<evidence type="ECO:0000256" key="1">
    <source>
        <dbReference type="SAM" id="MobiDB-lite"/>
    </source>
</evidence>
<evidence type="ECO:0000259" key="2">
    <source>
        <dbReference type="PROSITE" id="PS50943"/>
    </source>
</evidence>
<dbReference type="AlphaFoldDB" id="A0A931MH50"/>
<dbReference type="EMBL" id="JADWYS010000001">
    <property type="protein sequence ID" value="MBG9388637.1"/>
    <property type="molecule type" value="Genomic_DNA"/>
</dbReference>
<dbReference type="GO" id="GO:0003677">
    <property type="term" value="F:DNA binding"/>
    <property type="evidence" value="ECO:0007669"/>
    <property type="project" value="InterPro"/>
</dbReference>
<dbReference type="Proteomes" id="UP000651050">
    <property type="component" value="Unassembled WGS sequence"/>
</dbReference>
<feature type="region of interest" description="Disordered" evidence="1">
    <location>
        <begin position="50"/>
        <end position="76"/>
    </location>
</feature>
<protein>
    <submittedName>
        <fullName evidence="3">Helix-turn-helix transcriptional regulator</fullName>
    </submittedName>
</protein>
<name>A0A931MH50_9BURK</name>
<dbReference type="PROSITE" id="PS50943">
    <property type="entry name" value="HTH_CROC1"/>
    <property type="match status" value="1"/>
</dbReference>
<dbReference type="RefSeq" id="WP_196986488.1">
    <property type="nucleotide sequence ID" value="NZ_JADWYS010000001.1"/>
</dbReference>
<dbReference type="InterPro" id="IPR001387">
    <property type="entry name" value="Cro/C1-type_HTH"/>
</dbReference>
<dbReference type="SMART" id="SM00530">
    <property type="entry name" value="HTH_XRE"/>
    <property type="match status" value="1"/>
</dbReference>
<organism evidence="3 4">
    <name type="scientific">Caenimonas aquaedulcis</name>
    <dbReference type="NCBI Taxonomy" id="2793270"/>
    <lineage>
        <taxon>Bacteria</taxon>
        <taxon>Pseudomonadati</taxon>
        <taxon>Pseudomonadota</taxon>
        <taxon>Betaproteobacteria</taxon>
        <taxon>Burkholderiales</taxon>
        <taxon>Comamonadaceae</taxon>
        <taxon>Caenimonas</taxon>
    </lineage>
</organism>
<gene>
    <name evidence="3" type="ORF">I5803_11450</name>
</gene>
<dbReference type="Pfam" id="PF01381">
    <property type="entry name" value="HTH_3"/>
    <property type="match status" value="1"/>
</dbReference>
<dbReference type="CDD" id="cd00093">
    <property type="entry name" value="HTH_XRE"/>
    <property type="match status" value="1"/>
</dbReference>
<sequence>MPNIASVLKSEISRLARKEVRAETDSLKEASTRYRSDIAALRKQIKAMESQIRQLSKGGGRGASSAGKPQEEPTERLRFSAKGLASRRRKLGLSAEAFGALIGVTGQSIYKWETGKATPRAAQLKAIAGVRSLGKREANARLAALQP</sequence>
<evidence type="ECO:0000313" key="3">
    <source>
        <dbReference type="EMBL" id="MBG9388637.1"/>
    </source>
</evidence>